<keyword evidence="1" id="KW-1133">Transmembrane helix</keyword>
<name>A0AAU7DGD6_9BACT</name>
<keyword evidence="1" id="KW-0812">Transmembrane</keyword>
<dbReference type="AlphaFoldDB" id="A0AAU7DGD6"/>
<dbReference type="RefSeq" id="WP_348262337.1">
    <property type="nucleotide sequence ID" value="NZ_CP121196.1"/>
</dbReference>
<dbReference type="EMBL" id="CP121196">
    <property type="protein sequence ID" value="XBH17107.1"/>
    <property type="molecule type" value="Genomic_DNA"/>
</dbReference>
<evidence type="ECO:0000313" key="2">
    <source>
        <dbReference type="EMBL" id="XBH17107.1"/>
    </source>
</evidence>
<feature type="transmembrane region" description="Helical" evidence="1">
    <location>
        <begin position="52"/>
        <end position="73"/>
    </location>
</feature>
<gene>
    <name evidence="2" type="ORF">P8935_21385</name>
</gene>
<accession>A0AAU7DGD6</accession>
<protein>
    <recommendedName>
        <fullName evidence="3">PH domain-containing protein</fullName>
    </recommendedName>
</protein>
<organism evidence="2">
    <name type="scientific">Telmatobacter sp. DSM 110680</name>
    <dbReference type="NCBI Taxonomy" id="3036704"/>
    <lineage>
        <taxon>Bacteria</taxon>
        <taxon>Pseudomonadati</taxon>
        <taxon>Acidobacteriota</taxon>
        <taxon>Terriglobia</taxon>
        <taxon>Terriglobales</taxon>
        <taxon>Acidobacteriaceae</taxon>
        <taxon>Telmatobacter</taxon>
    </lineage>
</organism>
<evidence type="ECO:0008006" key="3">
    <source>
        <dbReference type="Google" id="ProtNLM"/>
    </source>
</evidence>
<keyword evidence="1" id="KW-0472">Membrane</keyword>
<reference evidence="2" key="1">
    <citation type="submission" date="2023-03" db="EMBL/GenBank/DDBJ databases">
        <title>Edaphobacter sp.</title>
        <authorList>
            <person name="Huber K.J."/>
            <person name="Papendorf J."/>
            <person name="Pilke C."/>
            <person name="Bunk B."/>
            <person name="Sproeer C."/>
            <person name="Pester M."/>
        </authorList>
    </citation>
    <scope>NUCLEOTIDE SEQUENCE</scope>
    <source>
        <strain evidence="2">DSM 110680</strain>
    </source>
</reference>
<evidence type="ECO:0000256" key="1">
    <source>
        <dbReference type="SAM" id="Phobius"/>
    </source>
</evidence>
<proteinExistence type="predicted"/>
<feature type="transmembrane region" description="Helical" evidence="1">
    <location>
        <begin position="28"/>
        <end position="46"/>
    </location>
</feature>
<sequence length="195" mass="21448">MSLVSKVELKTVELPDALEFTVSREDGLLESVAFPVFAFFVLWMFWRMGTLWIHILAGIAAASTSLTLLVNWIQGGETKLRVTRDEIRAEGNLGQLFSTSVTIPATDVTSIRFDNGGDGGISGLYVRHGWRFTPVLPRLTAEQSKTVIEAIRQKFPEIPADSGTKFSLSSLFESGAELTTLNLSNSSTEDLDKPH</sequence>